<gene>
    <name evidence="2" type="ORF">J3D65DRAFT_435494</name>
</gene>
<keyword evidence="1" id="KW-0472">Membrane</keyword>
<protein>
    <submittedName>
        <fullName evidence="2">Uncharacterized protein</fullName>
    </submittedName>
</protein>
<dbReference type="EMBL" id="JBBPEH010000008">
    <property type="protein sequence ID" value="KAK7535036.1"/>
    <property type="molecule type" value="Genomic_DNA"/>
</dbReference>
<evidence type="ECO:0000313" key="2">
    <source>
        <dbReference type="EMBL" id="KAK7535036.1"/>
    </source>
</evidence>
<name>A0ABR1LKG9_9PEZI</name>
<keyword evidence="1" id="KW-1133">Transmembrane helix</keyword>
<evidence type="ECO:0000313" key="3">
    <source>
        <dbReference type="Proteomes" id="UP001360953"/>
    </source>
</evidence>
<dbReference type="GeneID" id="92029120"/>
<keyword evidence="3" id="KW-1185">Reference proteome</keyword>
<dbReference type="RefSeq" id="XP_066653761.1">
    <property type="nucleotide sequence ID" value="XM_066796214.1"/>
</dbReference>
<reference evidence="2 3" key="1">
    <citation type="submission" date="2024-04" db="EMBL/GenBank/DDBJ databases">
        <title>Phyllosticta paracitricarpa is synonymous to the EU quarantine fungus P. citricarpa based on phylogenomic analyses.</title>
        <authorList>
            <consortium name="Lawrence Berkeley National Laboratory"/>
            <person name="Van ingen-buijs V.A."/>
            <person name="Van westerhoven A.C."/>
            <person name="Haridas S."/>
            <person name="Skiadas P."/>
            <person name="Martin F."/>
            <person name="Groenewald J.Z."/>
            <person name="Crous P.W."/>
            <person name="Seidl M.F."/>
        </authorList>
    </citation>
    <scope>NUCLEOTIDE SEQUENCE [LARGE SCALE GENOMIC DNA]</scope>
    <source>
        <strain evidence="2 3">CPC 17464</strain>
    </source>
</reference>
<organism evidence="2 3">
    <name type="scientific">Phyllosticta citribraziliensis</name>
    <dbReference type="NCBI Taxonomy" id="989973"/>
    <lineage>
        <taxon>Eukaryota</taxon>
        <taxon>Fungi</taxon>
        <taxon>Dikarya</taxon>
        <taxon>Ascomycota</taxon>
        <taxon>Pezizomycotina</taxon>
        <taxon>Dothideomycetes</taxon>
        <taxon>Dothideomycetes incertae sedis</taxon>
        <taxon>Botryosphaeriales</taxon>
        <taxon>Phyllostictaceae</taxon>
        <taxon>Phyllosticta</taxon>
    </lineage>
</organism>
<sequence>MAGLAEAARALLAIGVLAWLSPFIYLHIHRPQPDPSFKLSMITAHACIVLVVCEIDKTLGHSKHLLMIWLMRLLLLILNIMTIVGLFWSFLKCLDVLV</sequence>
<feature type="transmembrane region" description="Helical" evidence="1">
    <location>
        <begin position="67"/>
        <end position="91"/>
    </location>
</feature>
<proteinExistence type="predicted"/>
<accession>A0ABR1LKG9</accession>
<feature type="transmembrane region" description="Helical" evidence="1">
    <location>
        <begin position="7"/>
        <end position="25"/>
    </location>
</feature>
<dbReference type="Proteomes" id="UP001360953">
    <property type="component" value="Unassembled WGS sequence"/>
</dbReference>
<evidence type="ECO:0000256" key="1">
    <source>
        <dbReference type="SAM" id="Phobius"/>
    </source>
</evidence>
<keyword evidence="1" id="KW-0812">Transmembrane</keyword>
<comment type="caution">
    <text evidence="2">The sequence shown here is derived from an EMBL/GenBank/DDBJ whole genome shotgun (WGS) entry which is preliminary data.</text>
</comment>